<dbReference type="InterPro" id="IPR015943">
    <property type="entry name" value="WD40/YVTN_repeat-like_dom_sf"/>
</dbReference>
<dbReference type="OrthoDB" id="9765809at2"/>
<reference evidence="7 8" key="1">
    <citation type="journal article" date="2016" name="Front. Microbiol.">
        <title>Fuerstia marisgermanicae gen. nov., sp. nov., an Unusual Member of the Phylum Planctomycetes from the German Wadden Sea.</title>
        <authorList>
            <person name="Kohn T."/>
            <person name="Heuer A."/>
            <person name="Jogler M."/>
            <person name="Vollmers J."/>
            <person name="Boedeker C."/>
            <person name="Bunk B."/>
            <person name="Rast P."/>
            <person name="Borchert D."/>
            <person name="Glockner I."/>
            <person name="Freese H.M."/>
            <person name="Klenk H.P."/>
            <person name="Overmann J."/>
            <person name="Kaster A.K."/>
            <person name="Rohde M."/>
            <person name="Wiegand S."/>
            <person name="Jogler C."/>
        </authorList>
    </citation>
    <scope>NUCLEOTIDE SEQUENCE [LARGE SCALE GENOMIC DNA]</scope>
    <source>
        <strain evidence="7 8">NH11</strain>
    </source>
</reference>
<keyword evidence="2" id="KW-0677">Repeat</keyword>
<dbReference type="PROSITE" id="PS00678">
    <property type="entry name" value="WD_REPEATS_1"/>
    <property type="match status" value="3"/>
</dbReference>
<feature type="region of interest" description="Disordered" evidence="5">
    <location>
        <begin position="342"/>
        <end position="361"/>
    </location>
</feature>
<dbReference type="KEGG" id="fmr:Fuma_03707"/>
<organism evidence="7 8">
    <name type="scientific">Fuerstiella marisgermanici</name>
    <dbReference type="NCBI Taxonomy" id="1891926"/>
    <lineage>
        <taxon>Bacteria</taxon>
        <taxon>Pseudomonadati</taxon>
        <taxon>Planctomycetota</taxon>
        <taxon>Planctomycetia</taxon>
        <taxon>Planctomycetales</taxon>
        <taxon>Planctomycetaceae</taxon>
        <taxon>Fuerstiella</taxon>
    </lineage>
</organism>
<gene>
    <name evidence="7" type="primary">pknD_3</name>
    <name evidence="7" type="ORF">Fuma_03707</name>
</gene>
<dbReference type="PROSITE" id="PS50011">
    <property type="entry name" value="PROTEIN_KINASE_DOM"/>
    <property type="match status" value="1"/>
</dbReference>
<keyword evidence="7" id="KW-0808">Transferase</keyword>
<dbReference type="Gene3D" id="2.130.10.10">
    <property type="entry name" value="YVTN repeat-like/Quinoprotein amine dehydrogenase"/>
    <property type="match status" value="6"/>
</dbReference>
<dbReference type="SMART" id="SM00320">
    <property type="entry name" value="WD40"/>
    <property type="match status" value="16"/>
</dbReference>
<feature type="repeat" description="WD" evidence="3">
    <location>
        <begin position="1308"/>
        <end position="1350"/>
    </location>
</feature>
<dbReference type="InterPro" id="IPR011009">
    <property type="entry name" value="Kinase-like_dom_sf"/>
</dbReference>
<feature type="repeat" description="WD" evidence="3">
    <location>
        <begin position="1102"/>
        <end position="1141"/>
    </location>
</feature>
<dbReference type="STRING" id="1891926.Fuma_03707"/>
<dbReference type="SUPFAM" id="SSF56112">
    <property type="entry name" value="Protein kinase-like (PK-like)"/>
    <property type="match status" value="1"/>
</dbReference>
<dbReference type="GO" id="GO:0005524">
    <property type="term" value="F:ATP binding"/>
    <property type="evidence" value="ECO:0007669"/>
    <property type="project" value="InterPro"/>
</dbReference>
<dbReference type="EMBL" id="CP017641">
    <property type="protein sequence ID" value="APZ94086.1"/>
    <property type="molecule type" value="Genomic_DNA"/>
</dbReference>
<dbReference type="SMART" id="SM00220">
    <property type="entry name" value="S_TKc"/>
    <property type="match status" value="1"/>
</dbReference>
<keyword evidence="7" id="KW-0418">Kinase</keyword>
<keyword evidence="4" id="KW-0175">Coiled coil</keyword>
<feature type="domain" description="Protein kinase" evidence="6">
    <location>
        <begin position="402"/>
        <end position="686"/>
    </location>
</feature>
<dbReference type="Gene3D" id="1.10.510.10">
    <property type="entry name" value="Transferase(Phosphotransferase) domain 1"/>
    <property type="match status" value="1"/>
</dbReference>
<feature type="compositionally biased region" description="Pro residues" evidence="5">
    <location>
        <begin position="131"/>
        <end position="140"/>
    </location>
</feature>
<feature type="repeat" description="WD" evidence="3">
    <location>
        <begin position="1261"/>
        <end position="1302"/>
    </location>
</feature>
<dbReference type="InterPro" id="IPR000719">
    <property type="entry name" value="Prot_kinase_dom"/>
</dbReference>
<dbReference type="GO" id="GO:0004674">
    <property type="term" value="F:protein serine/threonine kinase activity"/>
    <property type="evidence" value="ECO:0007669"/>
    <property type="project" value="UniProtKB-EC"/>
</dbReference>
<feature type="compositionally biased region" description="Basic and acidic residues" evidence="5">
    <location>
        <begin position="8"/>
        <end position="18"/>
    </location>
</feature>
<keyword evidence="8" id="KW-1185">Reference proteome</keyword>
<protein>
    <submittedName>
        <fullName evidence="7">Serine/threonine-protein kinase PknD</fullName>
        <ecNumber evidence="7">2.7.11.1</ecNumber>
    </submittedName>
</protein>
<accession>A0A1P8WJ48</accession>
<evidence type="ECO:0000256" key="1">
    <source>
        <dbReference type="ARBA" id="ARBA00022574"/>
    </source>
</evidence>
<dbReference type="CDD" id="cd14014">
    <property type="entry name" value="STKc_PknB_like"/>
    <property type="match status" value="1"/>
</dbReference>
<evidence type="ECO:0000256" key="5">
    <source>
        <dbReference type="SAM" id="MobiDB-lite"/>
    </source>
</evidence>
<dbReference type="InterPro" id="IPR036322">
    <property type="entry name" value="WD40_repeat_dom_sf"/>
</dbReference>
<evidence type="ECO:0000259" key="6">
    <source>
        <dbReference type="PROSITE" id="PS50011"/>
    </source>
</evidence>
<dbReference type="RefSeq" id="WP_158521059.1">
    <property type="nucleotide sequence ID" value="NZ_CP017641.1"/>
</dbReference>
<dbReference type="InterPro" id="IPR050349">
    <property type="entry name" value="WD_LIS1/nudF_dynein_reg"/>
</dbReference>
<dbReference type="PROSITE" id="PS50294">
    <property type="entry name" value="WD_REPEATS_REGION"/>
    <property type="match status" value="3"/>
</dbReference>
<feature type="coiled-coil region" evidence="4">
    <location>
        <begin position="913"/>
        <end position="947"/>
    </location>
</feature>
<feature type="compositionally biased region" description="Polar residues" evidence="5">
    <location>
        <begin position="234"/>
        <end position="250"/>
    </location>
</feature>
<dbReference type="InterPro" id="IPR001680">
    <property type="entry name" value="WD40_rpt"/>
</dbReference>
<feature type="repeat" description="WD" evidence="3">
    <location>
        <begin position="1561"/>
        <end position="1602"/>
    </location>
</feature>
<feature type="repeat" description="WD" evidence="3">
    <location>
        <begin position="2063"/>
        <end position="2095"/>
    </location>
</feature>
<feature type="compositionally biased region" description="Acidic residues" evidence="5">
    <location>
        <begin position="189"/>
        <end position="205"/>
    </location>
</feature>
<feature type="compositionally biased region" description="Low complexity" evidence="5">
    <location>
        <begin position="105"/>
        <end position="114"/>
    </location>
</feature>
<dbReference type="SUPFAM" id="SSF50978">
    <property type="entry name" value="WD40 repeat-like"/>
    <property type="match status" value="4"/>
</dbReference>
<feature type="region of interest" description="Disordered" evidence="5">
    <location>
        <begin position="1"/>
        <end position="287"/>
    </location>
</feature>
<evidence type="ECO:0000256" key="3">
    <source>
        <dbReference type="PROSITE-ProRule" id="PRU00221"/>
    </source>
</evidence>
<dbReference type="Gene3D" id="3.30.200.20">
    <property type="entry name" value="Phosphorylase Kinase, domain 1"/>
    <property type="match status" value="1"/>
</dbReference>
<feature type="repeat" description="WD" evidence="3">
    <location>
        <begin position="1403"/>
        <end position="1444"/>
    </location>
</feature>
<evidence type="ECO:0000313" key="7">
    <source>
        <dbReference type="EMBL" id="APZ94086.1"/>
    </source>
</evidence>
<dbReference type="EC" id="2.7.11.1" evidence="7"/>
<dbReference type="Pfam" id="PF00069">
    <property type="entry name" value="Pkinase"/>
    <property type="match status" value="1"/>
</dbReference>
<evidence type="ECO:0000313" key="8">
    <source>
        <dbReference type="Proteomes" id="UP000187735"/>
    </source>
</evidence>
<feature type="repeat" description="WD" evidence="3">
    <location>
        <begin position="2013"/>
        <end position="2047"/>
    </location>
</feature>
<dbReference type="PANTHER" id="PTHR44129">
    <property type="entry name" value="WD REPEAT-CONTAINING PROTEIN POP1"/>
    <property type="match status" value="1"/>
</dbReference>
<dbReference type="PROSITE" id="PS50082">
    <property type="entry name" value="WD_REPEATS_2"/>
    <property type="match status" value="8"/>
</dbReference>
<proteinExistence type="predicted"/>
<evidence type="ECO:0000256" key="2">
    <source>
        <dbReference type="ARBA" id="ARBA00022737"/>
    </source>
</evidence>
<dbReference type="InterPro" id="IPR019775">
    <property type="entry name" value="WD40_repeat_CS"/>
</dbReference>
<dbReference type="Pfam" id="PF00400">
    <property type="entry name" value="WD40"/>
    <property type="match status" value="8"/>
</dbReference>
<dbReference type="Proteomes" id="UP000187735">
    <property type="component" value="Chromosome"/>
</dbReference>
<keyword evidence="1 3" id="KW-0853">WD repeat</keyword>
<feature type="repeat" description="WD" evidence="3">
    <location>
        <begin position="1459"/>
        <end position="1492"/>
    </location>
</feature>
<sequence length="2102" mass="228197">MGKKKRPDKNADDRRDDVISGNSPSPDDDLKFATDSTPGFGPVARRAAESPEPPAEPEADDDPRMQETWVPPVDGPREVRPSTEPEADEDPRLKDTWVPPPDGPPKTAAPKAAPSTSSEDEEDTRLKDAWVPPPDGPPNASPSSDPDGDADTTRDSQSDARNALDPDSTWIPSSTPTHHDFSFDSGDGFSDDAFDDDDFDDEPAIDPDRTVIPFAMPTVDLPSTEVPAEPRPTESPTASPTDELNDQTQDLGLRGNRSMGAGQETVDPDTVVPPEPARKAPATQDGVDGDRRAVETIASVLPASESEDFDQTEVFSKTVGMRNLSEDEYDEWQSEVAEQHSPDTVALEPPTASSTGTPHNAGTQIWNRQSADGLDASLVIRNRPVAGDEAFEQHGKNSAPDYDIVEKIAEGGMGAIYLARQTSLDRELAIKTLKPLKDREQKIVETQGRTQKVAKQRREMFLSEALVTANLVHPHIIPIHDLCQTEDGAPYYSMKRVKGIPWSDRIADMTLEENLEVLHKACDAMAYAHHNGVVNRDLKPENIMLGEFGEVLVLDWGLAIPASAADRKRFVSPASPYGAGTPAYMSPELWSGPAEEIGTWSDIYLLGAILFEIVTGKPPHTFPKPDVNAGATGLWEAIDGVVRINSIRETEVTGELLDIAMQAMQTKPGDRYASVLDFQQAVKKFQTHEESRRLAAKAAATLHYDNGKSSSRGYQNFQTAAALYEESHNAWPENKHAREGLRNTRLAYATVANQNGDYDLGLQVAAQESGEEFTALASQMTRARSFRNRLKQVAVTAAGLIVIVGAVATVLAVQLSQKNRQITSLHGNVEVLQQAEQNLIAETRQLTSEKADLEQRKTELQQQSETLLARQEALLAEQKTLVAAKTLLESENTTLTNEKRQLVGESKSLRLDKQNLTAEVMAVTEQKNAVNKELASLEKRQQKLAEQTVRAAVELRSTSIASLVRNSDFSTALQRIDELIAALDNDPQYTTLPEPEREQRRTELKARQRLLQQNTRSTAAPVQAQVISPSGKLMAWGDSAGKLNVWKIDHETTEFPDAPSASLNIGAPVTEITFDSSERQVIAAAGSSLHLWRPENNQHHMITGHDANITAIQRGESFLLSADADGYIKAWNADSRQPLWSIHADSVVRDLALLPQRGIFLYAGSRGGESADILAYQLPPAENPTARPKRLGQLRFPRDRISPPLRMAVSPDEQLLLISNSRNGELLALPRRTVDDDLARDQFPFEHASDLAKQQATGWVFTHHMRPINDIEFSADGQHIVTASDDRSIGIWQREEDSELRLKFQQRLEGHGAKVNAAGFLDADGATVVSAGADRYCRLWVVADNAAQQQKIEQQFQLTKLMKAPQARPHIPVRWAADAVPATPSQNDRTDSATDYIVLNADQKLQRGAIKSVCLSDDGQRVVTGAADGTAVFWNSSTGKPLGNSSGRLRLSESHTAFAEGHDSNVARMHFLPPDGKRLLTTGFDGNLCLWDADLNRPGTGHQEVKLPGLGLVNAVAVSADGQLIVTSAASHAEAKGAAANVWRTSDLQSNSNCEPVAVLQGFHRSEVSAIAVGRDGARIATGARDGRVAIWNAANGRLLAGGQAHSKNAIVSHLEWLADGRLFSAGFDGRLQLLAADSGGEDKSTAEEDSAAVGNLDVVFEFNHDNVPIARTAFASDQRRFLTVSARTDKATKQTTDELHLWQIGDPEPLRTIRPAVVGGRNAQRITSVHWADNGGRVAAVIDGNLQIFDTDTWKILTVLDAPQAGMADAVFAPPTLQLPNGKAVDGIATFDGTSAHLWDLNNRSHLAAFRPMYAVEAVALSRNADHPVVLTGDRSIRIFNADSTDVDFASSIFKVGSPHRGTVTSLQFAPQPNDDATQLFVSTGADRSAGLWRWNSETREAALVEKLQPKTGGILAAAAFSPSGQRLLLAHADGTLTVLPTATPQADQRTFKVESGQTVELTSATFSDDKRVFAVAGRLLGSGESRAWVFRQGDDGWRAHCVVRGHDAGGINAIAFLPNSPWLVTGGADGHALVWNCQTDRDEASAFAAYEAYEFLKADSPVSHSAPITAISVSASGTVATASEDGTAVIWQMPFRKLED</sequence>
<name>A0A1P8WJ48_9PLAN</name>
<feature type="compositionally biased region" description="Polar residues" evidence="5">
    <location>
        <begin position="351"/>
        <end position="361"/>
    </location>
</feature>
<feature type="compositionally biased region" description="Basic and acidic residues" evidence="5">
    <location>
        <begin position="151"/>
        <end position="164"/>
    </location>
</feature>
<evidence type="ECO:0000256" key="4">
    <source>
        <dbReference type="SAM" id="Coils"/>
    </source>
</evidence>
<feature type="coiled-coil region" evidence="4">
    <location>
        <begin position="832"/>
        <end position="877"/>
    </location>
</feature>